<organism evidence="1 2">
    <name type="scientific">Linum trigynum</name>
    <dbReference type="NCBI Taxonomy" id="586398"/>
    <lineage>
        <taxon>Eukaryota</taxon>
        <taxon>Viridiplantae</taxon>
        <taxon>Streptophyta</taxon>
        <taxon>Embryophyta</taxon>
        <taxon>Tracheophyta</taxon>
        <taxon>Spermatophyta</taxon>
        <taxon>Magnoliopsida</taxon>
        <taxon>eudicotyledons</taxon>
        <taxon>Gunneridae</taxon>
        <taxon>Pentapetalae</taxon>
        <taxon>rosids</taxon>
        <taxon>fabids</taxon>
        <taxon>Malpighiales</taxon>
        <taxon>Linaceae</taxon>
        <taxon>Linum</taxon>
    </lineage>
</organism>
<sequence>MIHITPPTELEQPRLEVQAMNTVRNEAMVAPPLTLFCTSSSYDMGEWIIRDGACGTPHELRSSHSTNHMIIKHQHPFLHFNITCIL</sequence>
<keyword evidence="2" id="KW-1185">Reference proteome</keyword>
<gene>
    <name evidence="1" type="ORF">LTRI10_LOCUS8161</name>
</gene>
<reference evidence="1 2" key="1">
    <citation type="submission" date="2024-04" db="EMBL/GenBank/DDBJ databases">
        <authorList>
            <person name="Fracassetti M."/>
        </authorList>
    </citation>
    <scope>NUCLEOTIDE SEQUENCE [LARGE SCALE GENOMIC DNA]</scope>
</reference>
<evidence type="ECO:0000313" key="2">
    <source>
        <dbReference type="Proteomes" id="UP001497516"/>
    </source>
</evidence>
<protein>
    <submittedName>
        <fullName evidence="1">Uncharacterized protein</fullName>
    </submittedName>
</protein>
<evidence type="ECO:0000313" key="1">
    <source>
        <dbReference type="EMBL" id="CAL1360745.1"/>
    </source>
</evidence>
<proteinExistence type="predicted"/>
<dbReference type="Proteomes" id="UP001497516">
    <property type="component" value="Chromosome 10"/>
</dbReference>
<accession>A0AAV2CW47</accession>
<dbReference type="AlphaFoldDB" id="A0AAV2CW47"/>
<name>A0AAV2CW47_9ROSI</name>
<dbReference type="EMBL" id="OZ034814">
    <property type="protein sequence ID" value="CAL1360745.1"/>
    <property type="molecule type" value="Genomic_DNA"/>
</dbReference>